<feature type="domain" description="C2H2-type" evidence="13">
    <location>
        <begin position="524"/>
        <end position="551"/>
    </location>
</feature>
<dbReference type="Proteomes" id="UP000678499">
    <property type="component" value="Unassembled WGS sequence"/>
</dbReference>
<keyword evidence="4" id="KW-0677">Repeat</keyword>
<dbReference type="EMBL" id="CAJPEX010000478">
    <property type="protein sequence ID" value="CAG0915914.1"/>
    <property type="molecule type" value="Genomic_DNA"/>
</dbReference>
<proteinExistence type="predicted"/>
<evidence type="ECO:0000256" key="6">
    <source>
        <dbReference type="ARBA" id="ARBA00022833"/>
    </source>
</evidence>
<dbReference type="Pfam" id="PF00096">
    <property type="entry name" value="zf-C2H2"/>
    <property type="match status" value="5"/>
</dbReference>
<evidence type="ECO:0000256" key="11">
    <source>
        <dbReference type="PROSITE-ProRule" id="PRU00042"/>
    </source>
</evidence>
<comment type="subcellular location">
    <subcellularLocation>
        <location evidence="2">Nucleus</location>
    </subcellularLocation>
</comment>
<dbReference type="EMBL" id="OA882515">
    <property type="protein sequence ID" value="CAD7275762.1"/>
    <property type="molecule type" value="Genomic_DNA"/>
</dbReference>
<keyword evidence="7" id="KW-0805">Transcription regulation</keyword>
<dbReference type="PANTHER" id="PTHR16515:SF57">
    <property type="entry name" value="ZINC FINGER PROTEIN 154-LIKE"/>
    <property type="match status" value="1"/>
</dbReference>
<dbReference type="AlphaFoldDB" id="A0A7R9GCB4"/>
<reference evidence="14" key="1">
    <citation type="submission" date="2020-11" db="EMBL/GenBank/DDBJ databases">
        <authorList>
            <person name="Tran Van P."/>
        </authorList>
    </citation>
    <scope>NUCLEOTIDE SEQUENCE</scope>
</reference>
<keyword evidence="8" id="KW-0238">DNA-binding</keyword>
<dbReference type="FunFam" id="3.30.160.60:FF:000097">
    <property type="entry name" value="Zinc finger protein"/>
    <property type="match status" value="1"/>
</dbReference>
<dbReference type="InterPro" id="IPR013087">
    <property type="entry name" value="Znf_C2H2_type"/>
</dbReference>
<protein>
    <recommendedName>
        <fullName evidence="13">C2H2-type domain-containing protein</fullName>
    </recommendedName>
</protein>
<dbReference type="PANTHER" id="PTHR16515">
    <property type="entry name" value="PR DOMAIN ZINC FINGER PROTEIN"/>
    <property type="match status" value="1"/>
</dbReference>
<evidence type="ECO:0000259" key="13">
    <source>
        <dbReference type="PROSITE" id="PS50157"/>
    </source>
</evidence>
<dbReference type="SMART" id="SM00355">
    <property type="entry name" value="ZnF_C2H2"/>
    <property type="match status" value="10"/>
</dbReference>
<dbReference type="PROSITE" id="PS50157">
    <property type="entry name" value="ZINC_FINGER_C2H2_2"/>
    <property type="match status" value="9"/>
</dbReference>
<keyword evidence="5 11" id="KW-0863">Zinc-finger</keyword>
<dbReference type="OrthoDB" id="6351440at2759"/>
<evidence type="ECO:0000256" key="9">
    <source>
        <dbReference type="ARBA" id="ARBA00023163"/>
    </source>
</evidence>
<evidence type="ECO:0000256" key="4">
    <source>
        <dbReference type="ARBA" id="ARBA00022737"/>
    </source>
</evidence>
<evidence type="ECO:0000313" key="15">
    <source>
        <dbReference type="Proteomes" id="UP000678499"/>
    </source>
</evidence>
<keyword evidence="3" id="KW-0479">Metal-binding</keyword>
<dbReference type="GO" id="GO:0008270">
    <property type="term" value="F:zinc ion binding"/>
    <property type="evidence" value="ECO:0007669"/>
    <property type="project" value="UniProtKB-KW"/>
</dbReference>
<feature type="domain" description="C2H2-type" evidence="13">
    <location>
        <begin position="191"/>
        <end position="219"/>
    </location>
</feature>
<dbReference type="FunFam" id="3.30.160.60:FF:000303">
    <property type="entry name" value="Zinc finger protein 41"/>
    <property type="match status" value="1"/>
</dbReference>
<feature type="domain" description="C2H2-type" evidence="13">
    <location>
        <begin position="97"/>
        <end position="124"/>
    </location>
</feature>
<keyword evidence="9" id="KW-0804">Transcription</keyword>
<evidence type="ECO:0000256" key="8">
    <source>
        <dbReference type="ARBA" id="ARBA00023125"/>
    </source>
</evidence>
<evidence type="ECO:0000313" key="14">
    <source>
        <dbReference type="EMBL" id="CAD7275762.1"/>
    </source>
</evidence>
<evidence type="ECO:0000256" key="12">
    <source>
        <dbReference type="SAM" id="MobiDB-lite"/>
    </source>
</evidence>
<evidence type="ECO:0000256" key="10">
    <source>
        <dbReference type="ARBA" id="ARBA00023242"/>
    </source>
</evidence>
<feature type="compositionally biased region" description="Low complexity" evidence="12">
    <location>
        <begin position="284"/>
        <end position="298"/>
    </location>
</feature>
<dbReference type="FunFam" id="3.30.160.60:FF:001450">
    <property type="entry name" value="zinc finger protein 774"/>
    <property type="match status" value="1"/>
</dbReference>
<keyword evidence="15" id="KW-1185">Reference proteome</keyword>
<dbReference type="GO" id="GO:0010468">
    <property type="term" value="P:regulation of gene expression"/>
    <property type="evidence" value="ECO:0007669"/>
    <property type="project" value="TreeGrafter"/>
</dbReference>
<dbReference type="Pfam" id="PF12874">
    <property type="entry name" value="zf-met"/>
    <property type="match status" value="1"/>
</dbReference>
<evidence type="ECO:0000256" key="3">
    <source>
        <dbReference type="ARBA" id="ARBA00022723"/>
    </source>
</evidence>
<comment type="function">
    <text evidence="1">May be involved in transcriptional regulation.</text>
</comment>
<keyword evidence="6" id="KW-0862">Zinc</keyword>
<feature type="domain" description="C2H2-type" evidence="13">
    <location>
        <begin position="496"/>
        <end position="523"/>
    </location>
</feature>
<evidence type="ECO:0000256" key="5">
    <source>
        <dbReference type="ARBA" id="ARBA00022771"/>
    </source>
</evidence>
<dbReference type="FunFam" id="3.30.160.60:FF:000557">
    <property type="entry name" value="zinc finger and SCAN domain-containing protein 29"/>
    <property type="match status" value="1"/>
</dbReference>
<dbReference type="FunFam" id="3.30.160.60:FF:001325">
    <property type="entry name" value="zinc finger protein 200"/>
    <property type="match status" value="1"/>
</dbReference>
<feature type="region of interest" description="Disordered" evidence="12">
    <location>
        <begin position="429"/>
        <end position="462"/>
    </location>
</feature>
<feature type="domain" description="C2H2-type" evidence="13">
    <location>
        <begin position="247"/>
        <end position="274"/>
    </location>
</feature>
<accession>A0A7R9GCB4</accession>
<feature type="domain" description="C2H2-type" evidence="13">
    <location>
        <begin position="153"/>
        <end position="190"/>
    </location>
</feature>
<dbReference type="GO" id="GO:0005634">
    <property type="term" value="C:nucleus"/>
    <property type="evidence" value="ECO:0007669"/>
    <property type="project" value="UniProtKB-SubCell"/>
</dbReference>
<name>A0A7R9GCB4_9CRUS</name>
<feature type="region of interest" description="Disordered" evidence="12">
    <location>
        <begin position="271"/>
        <end position="312"/>
    </location>
</feature>
<dbReference type="SUPFAM" id="SSF57667">
    <property type="entry name" value="beta-beta-alpha zinc fingers"/>
    <property type="match status" value="6"/>
</dbReference>
<gene>
    <name evidence="14" type="ORF">NMOB1V02_LOCUS3551</name>
</gene>
<evidence type="ECO:0000256" key="1">
    <source>
        <dbReference type="ARBA" id="ARBA00003767"/>
    </source>
</evidence>
<dbReference type="InterPro" id="IPR036236">
    <property type="entry name" value="Znf_C2H2_sf"/>
</dbReference>
<dbReference type="InterPro" id="IPR050331">
    <property type="entry name" value="Zinc_finger"/>
</dbReference>
<feature type="domain" description="C2H2-type" evidence="13">
    <location>
        <begin position="125"/>
        <end position="152"/>
    </location>
</feature>
<dbReference type="FunFam" id="3.30.160.60:FF:000512">
    <property type="entry name" value="zinc finger protein 197 isoform X1"/>
    <property type="match status" value="1"/>
</dbReference>
<evidence type="ECO:0000256" key="2">
    <source>
        <dbReference type="ARBA" id="ARBA00004123"/>
    </source>
</evidence>
<feature type="domain" description="C2H2-type" evidence="13">
    <location>
        <begin position="219"/>
        <end position="246"/>
    </location>
</feature>
<keyword evidence="10" id="KW-0539">Nucleus</keyword>
<evidence type="ECO:0000256" key="7">
    <source>
        <dbReference type="ARBA" id="ARBA00023015"/>
    </source>
</evidence>
<dbReference type="FunFam" id="3.30.160.60:FF:000446">
    <property type="entry name" value="Zinc finger protein"/>
    <property type="match status" value="2"/>
</dbReference>
<dbReference type="Gene3D" id="3.30.160.60">
    <property type="entry name" value="Classic Zinc Finger"/>
    <property type="match status" value="9"/>
</dbReference>
<feature type="domain" description="C2H2-type" evidence="13">
    <location>
        <begin position="467"/>
        <end position="494"/>
    </location>
</feature>
<dbReference type="GO" id="GO:1990837">
    <property type="term" value="F:sequence-specific double-stranded DNA binding"/>
    <property type="evidence" value="ECO:0007669"/>
    <property type="project" value="UniProtKB-ARBA"/>
</dbReference>
<dbReference type="PROSITE" id="PS00028">
    <property type="entry name" value="ZINC_FINGER_C2H2_1"/>
    <property type="match status" value="9"/>
</dbReference>
<organism evidence="14">
    <name type="scientific">Notodromas monacha</name>
    <dbReference type="NCBI Taxonomy" id="399045"/>
    <lineage>
        <taxon>Eukaryota</taxon>
        <taxon>Metazoa</taxon>
        <taxon>Ecdysozoa</taxon>
        <taxon>Arthropoda</taxon>
        <taxon>Crustacea</taxon>
        <taxon>Oligostraca</taxon>
        <taxon>Ostracoda</taxon>
        <taxon>Podocopa</taxon>
        <taxon>Podocopida</taxon>
        <taxon>Cypridocopina</taxon>
        <taxon>Cypridoidea</taxon>
        <taxon>Cyprididae</taxon>
        <taxon>Notodromas</taxon>
    </lineage>
</organism>
<sequence>MHGYADHSRSQYPGPIGMLVCPVCNGPCRNQEHHKPMFRPVPPVFPQFPIPDPSRFLSVEIQDAPQDLKKASKAGVAARPVTKGKAKKTPKDLPRPFCCDVCDKTFTKDTYLIQHRRIHTGERPFVCEICNKTFTQSGHLVNHKRVHVGDRPFTCELCNKAFAHSRNLISNRGSSFFCRRHRRAHSGERPFSCDQCGKSFLQAEHLNNHRRRIHQGERLSCRECGKSFSHAFNLERHARIHTGERPYECNHCEKSFNQSTHLNNHVKCHGKSGSDRVGNSEEILSSPEPALPAAGPGPKMQDSFSQTNEGMPRSDANPAIVIVLNIRFLYNIVLLGKDVFCRMQFVRRDVQGGCDEGLRLMNYGLDRRQLLPLSTDGQHFNPRPCENSSVALQCYWCTICALRFATPQECIEHMKIAHTVQVVQPSQYSSHTVPHSSPAVKCELKADEETETDDKPEDKGSKKSRRYACDVCPKAFMQAGHLANHKAVHAGGEKPFSCSVCNKQFAHSRNLGRHMRCHTGERPHECNMCGKRFFQGEHLAQHKKSHEGPTLTYKSARERHKKEMHRGSDQIPEALERSPQLPVNMNVDHKTRVIEKDALHIANTRSSDMLCTSHPVQNAVQSLMDHGASSGTLNSNRKT</sequence>